<reference evidence="2" key="1">
    <citation type="submission" date="2020-03" db="EMBL/GenBank/DDBJ databases">
        <authorList>
            <person name="Weist P."/>
        </authorList>
    </citation>
    <scope>NUCLEOTIDE SEQUENCE</scope>
</reference>
<feature type="region of interest" description="Disordered" evidence="1">
    <location>
        <begin position="25"/>
        <end position="47"/>
    </location>
</feature>
<proteinExistence type="predicted"/>
<sequence>MPTSCCFKDRKRKHWFLLCAATGPPTSSPTSAAHPKLARGVRQQGQPHSVLFSRDSVQTPEILLWMSSGITLQHPPLHTAIKRLERPPHQYRQRKQTPFVPPVPPHHRLRSLNSRPTGSRIQLVYGAS</sequence>
<name>A0A9N7Y892_PLEPL</name>
<accession>A0A9N7Y892</accession>
<evidence type="ECO:0000313" key="3">
    <source>
        <dbReference type="Proteomes" id="UP001153269"/>
    </source>
</evidence>
<protein>
    <submittedName>
        <fullName evidence="2">Uncharacterized protein</fullName>
    </submittedName>
</protein>
<evidence type="ECO:0000313" key="2">
    <source>
        <dbReference type="EMBL" id="CAB1416356.1"/>
    </source>
</evidence>
<keyword evidence="3" id="KW-1185">Reference proteome</keyword>
<gene>
    <name evidence="2" type="ORF">PLEPLA_LOCUS4147</name>
</gene>
<dbReference type="EMBL" id="CADEAL010000203">
    <property type="protein sequence ID" value="CAB1416356.1"/>
    <property type="molecule type" value="Genomic_DNA"/>
</dbReference>
<evidence type="ECO:0000256" key="1">
    <source>
        <dbReference type="SAM" id="MobiDB-lite"/>
    </source>
</evidence>
<comment type="caution">
    <text evidence="2">The sequence shown here is derived from an EMBL/GenBank/DDBJ whole genome shotgun (WGS) entry which is preliminary data.</text>
</comment>
<organism evidence="2 3">
    <name type="scientific">Pleuronectes platessa</name>
    <name type="common">European plaice</name>
    <dbReference type="NCBI Taxonomy" id="8262"/>
    <lineage>
        <taxon>Eukaryota</taxon>
        <taxon>Metazoa</taxon>
        <taxon>Chordata</taxon>
        <taxon>Craniata</taxon>
        <taxon>Vertebrata</taxon>
        <taxon>Euteleostomi</taxon>
        <taxon>Actinopterygii</taxon>
        <taxon>Neopterygii</taxon>
        <taxon>Teleostei</taxon>
        <taxon>Neoteleostei</taxon>
        <taxon>Acanthomorphata</taxon>
        <taxon>Carangaria</taxon>
        <taxon>Pleuronectiformes</taxon>
        <taxon>Pleuronectoidei</taxon>
        <taxon>Pleuronectidae</taxon>
        <taxon>Pleuronectes</taxon>
    </lineage>
</organism>
<dbReference type="AlphaFoldDB" id="A0A9N7Y892"/>
<feature type="region of interest" description="Disordered" evidence="1">
    <location>
        <begin position="85"/>
        <end position="117"/>
    </location>
</feature>
<dbReference type="Proteomes" id="UP001153269">
    <property type="component" value="Unassembled WGS sequence"/>
</dbReference>